<dbReference type="Gene3D" id="3.30.230.10">
    <property type="match status" value="1"/>
</dbReference>
<dbReference type="PRINTS" id="PR00830">
    <property type="entry name" value="ENDOLAPTASE"/>
</dbReference>
<keyword evidence="2" id="KW-0720">Serine protease</keyword>
<feature type="active site" evidence="2">
    <location>
        <position position="794"/>
    </location>
</feature>
<dbReference type="InterPro" id="IPR046844">
    <property type="entry name" value="Lon-like_helical"/>
</dbReference>
<accession>A0ABZ2LNE2</accession>
<dbReference type="InterPro" id="IPR027417">
    <property type="entry name" value="P-loop_NTPase"/>
</dbReference>
<dbReference type="Pfam" id="PF13654">
    <property type="entry name" value="AAA_32"/>
    <property type="match status" value="1"/>
</dbReference>
<dbReference type="Pfam" id="PF05362">
    <property type="entry name" value="Lon_C"/>
    <property type="match status" value="1"/>
</dbReference>
<keyword evidence="6" id="KW-1185">Reference proteome</keyword>
<evidence type="ECO:0000256" key="2">
    <source>
        <dbReference type="PROSITE-ProRule" id="PRU01122"/>
    </source>
</evidence>
<feature type="domain" description="Lon proteolytic" evidence="4">
    <location>
        <begin position="661"/>
        <end position="856"/>
    </location>
</feature>
<dbReference type="InterPro" id="IPR046843">
    <property type="entry name" value="LonB_AAA-LID"/>
</dbReference>
<evidence type="ECO:0000256" key="1">
    <source>
        <dbReference type="ARBA" id="ARBA00022670"/>
    </source>
</evidence>
<evidence type="ECO:0000259" key="4">
    <source>
        <dbReference type="PROSITE" id="PS51786"/>
    </source>
</evidence>
<dbReference type="InterPro" id="IPR027065">
    <property type="entry name" value="Lon_Prtase"/>
</dbReference>
<dbReference type="InterPro" id="IPR008269">
    <property type="entry name" value="Lon_proteolytic"/>
</dbReference>
<dbReference type="Pfam" id="PF20436">
    <property type="entry name" value="LonB_AAA-LID"/>
    <property type="match status" value="1"/>
</dbReference>
<dbReference type="Pfam" id="PF20437">
    <property type="entry name" value="LonC_helical"/>
    <property type="match status" value="1"/>
</dbReference>
<proteinExistence type="inferred from homology"/>
<keyword evidence="1 2" id="KW-0645">Protease</keyword>
<feature type="compositionally biased region" description="Acidic residues" evidence="3">
    <location>
        <begin position="18"/>
        <end position="29"/>
    </location>
</feature>
<dbReference type="InterPro" id="IPR020568">
    <property type="entry name" value="Ribosomal_Su5_D2-typ_SF"/>
</dbReference>
<dbReference type="PANTHER" id="PTHR10046">
    <property type="entry name" value="ATP DEPENDENT LON PROTEASE FAMILY MEMBER"/>
    <property type="match status" value="1"/>
</dbReference>
<dbReference type="EC" id="3.4.21.53" evidence="2"/>
<protein>
    <recommendedName>
        <fullName evidence="2">endopeptidase La</fullName>
        <ecNumber evidence="2">3.4.21.53</ecNumber>
    </recommendedName>
</protein>
<dbReference type="Gene3D" id="3.40.50.300">
    <property type="entry name" value="P-loop containing nucleotide triphosphate hydrolases"/>
    <property type="match status" value="2"/>
</dbReference>
<dbReference type="SUPFAM" id="SSF54211">
    <property type="entry name" value="Ribosomal protein S5 domain 2-like"/>
    <property type="match status" value="1"/>
</dbReference>
<dbReference type="InterPro" id="IPR041699">
    <property type="entry name" value="AAA_32"/>
</dbReference>
<feature type="region of interest" description="Disordered" evidence="3">
    <location>
        <begin position="904"/>
        <end position="925"/>
    </location>
</feature>
<feature type="compositionally biased region" description="Acidic residues" evidence="3">
    <location>
        <begin position="335"/>
        <end position="346"/>
    </location>
</feature>
<comment type="catalytic activity">
    <reaction evidence="2">
        <text>Hydrolysis of proteins in presence of ATP.</text>
        <dbReference type="EC" id="3.4.21.53"/>
    </reaction>
</comment>
<evidence type="ECO:0000313" key="5">
    <source>
        <dbReference type="EMBL" id="WXB11144.1"/>
    </source>
</evidence>
<gene>
    <name evidence="5" type="ORF">LZC94_25110</name>
</gene>
<name>A0ABZ2LNE2_9BACT</name>
<evidence type="ECO:0000256" key="3">
    <source>
        <dbReference type="SAM" id="MobiDB-lite"/>
    </source>
</evidence>
<evidence type="ECO:0000313" key="6">
    <source>
        <dbReference type="Proteomes" id="UP001370348"/>
    </source>
</evidence>
<dbReference type="InterPro" id="IPR014721">
    <property type="entry name" value="Ribsml_uS5_D2-typ_fold_subgr"/>
</dbReference>
<reference evidence="5 6" key="1">
    <citation type="submission" date="2021-12" db="EMBL/GenBank/DDBJ databases">
        <title>Discovery of the Pendulisporaceae a myxobacterial family with distinct sporulation behavior and unique specialized metabolism.</title>
        <authorList>
            <person name="Garcia R."/>
            <person name="Popoff A."/>
            <person name="Bader C.D."/>
            <person name="Loehr J."/>
            <person name="Walesch S."/>
            <person name="Walt C."/>
            <person name="Boldt J."/>
            <person name="Bunk B."/>
            <person name="Haeckl F.J.F.P.J."/>
            <person name="Gunesch A.P."/>
            <person name="Birkelbach J."/>
            <person name="Nuebel U."/>
            <person name="Pietschmann T."/>
            <person name="Bach T."/>
            <person name="Mueller R."/>
        </authorList>
    </citation>
    <scope>NUCLEOTIDE SEQUENCE [LARGE SCALE GENOMIC DNA]</scope>
    <source>
        <strain evidence="5 6">MSr11954</strain>
    </source>
</reference>
<organism evidence="5 6">
    <name type="scientific">Pendulispora albinea</name>
    <dbReference type="NCBI Taxonomy" id="2741071"/>
    <lineage>
        <taxon>Bacteria</taxon>
        <taxon>Pseudomonadati</taxon>
        <taxon>Myxococcota</taxon>
        <taxon>Myxococcia</taxon>
        <taxon>Myxococcales</taxon>
        <taxon>Sorangiineae</taxon>
        <taxon>Pendulisporaceae</taxon>
        <taxon>Pendulispora</taxon>
    </lineage>
</organism>
<comment type="similarity">
    <text evidence="2">Belongs to the peptidase S16 family.</text>
</comment>
<feature type="region of interest" description="Disordered" evidence="3">
    <location>
        <begin position="335"/>
        <end position="358"/>
    </location>
</feature>
<feature type="active site" evidence="2">
    <location>
        <position position="751"/>
    </location>
</feature>
<keyword evidence="2" id="KW-0378">Hydrolase</keyword>
<dbReference type="EMBL" id="CP089984">
    <property type="protein sequence ID" value="WXB11144.1"/>
    <property type="molecule type" value="Genomic_DNA"/>
</dbReference>
<dbReference type="PROSITE" id="PS51786">
    <property type="entry name" value="LON_PROTEOLYTIC"/>
    <property type="match status" value="1"/>
</dbReference>
<dbReference type="RefSeq" id="WP_394820758.1">
    <property type="nucleotide sequence ID" value="NZ_CP089984.1"/>
</dbReference>
<feature type="region of interest" description="Disordered" evidence="3">
    <location>
        <begin position="1"/>
        <end position="61"/>
    </location>
</feature>
<feature type="compositionally biased region" description="Low complexity" evidence="3">
    <location>
        <begin position="1"/>
        <end position="17"/>
    </location>
</feature>
<dbReference type="Proteomes" id="UP001370348">
    <property type="component" value="Chromosome"/>
</dbReference>
<sequence length="925" mass="99846">MQDRGPGSSSSDHTGSSELEEAESSELEENVVGNGNIPAPAWSDATLPTSDDSREEHRVPAKLVTVRADPSILPDVPRESRGLLELVSPIARRALEMGLLAREPSFHVFVAAEPEVMIEDDIVRYAARYARVRPAPPDIVYVHDFDHPEAPKPLLLPAGVGPTLVAAMDALVDKLQEEIPNIAHSDTVREAQVQLARELETRNKAVLTQLESTAKTLGFGIRALQGGVQTFPILHGKPLSPEQFAALDDSTKRALNEAEGRLTAEVEKAAALVRDESARHHQARDEAFSRAAEDLIRAGVQAVRAGFSDYEPVLAPYFDRVERALVEDWEDLVIDDGSEGPQEEEQSSNSGRDHDPEHATRLNRFSVNLLVANDPAAPPPVLYDTNPTYPNLFGYLERRARFGALLTDFTRVRAGSLHKASGGVLVVRAADLLADPIIWERMKRILRERQIGAEDPLGPLGLYATSLRPVPVPIDVRVVLVGPPHLYAALLEADADFAALFRVKVEVESTIPRTNQSLVLLDSYLMNMAKDRWGSFDRSARARLLDLATRLAGQQDKLSLLLSPLEETAAFASALAVARTLTTAAGVDSADGPISDGGADPDLRDSELPPVSLTMTPPSAVVVTVRDIEDAWRERRERAGSAERHIRELTLRGEVALETSGTRIGVVNGLSVFSAGDVEFGQPMRITAVVALGREGIIDVEREAQLGGAIHTKGVAILRGYLGRLFGQERPLSLRAQIAFEQSYGEIDGDSASSSELFAVLSALADVGIDQGVAVTGSVNQLGEIQAIGGVGAKIEGFFDLCAARGLTGTQGVLIPRSNLAHLVLRDDVALAIADGKFHLYGVRSVEEGIGILTGLDAGERDISGRFPAASVFGRVERRLIEIAERLREAEGHGHHDGHEVLEEHAGSDLSDGADFRRPRGLPKG</sequence>